<evidence type="ECO:0000313" key="1">
    <source>
        <dbReference type="EMBL" id="MBD7920130.1"/>
    </source>
</evidence>
<reference evidence="1 2" key="1">
    <citation type="submission" date="2020-08" db="EMBL/GenBank/DDBJ databases">
        <title>A Genomic Blueprint of the Chicken Gut Microbiome.</title>
        <authorList>
            <person name="Gilroy R."/>
            <person name="Ravi A."/>
            <person name="Getino M."/>
            <person name="Pursley I."/>
            <person name="Horton D.L."/>
            <person name="Alikhan N.-F."/>
            <person name="Baker D."/>
            <person name="Gharbi K."/>
            <person name="Hall N."/>
            <person name="Watson M."/>
            <person name="Adriaenssens E.M."/>
            <person name="Foster-Nyarko E."/>
            <person name="Jarju S."/>
            <person name="Secka A."/>
            <person name="Antonio M."/>
            <person name="Oren A."/>
            <person name="Chaudhuri R."/>
            <person name="La Ragione R.M."/>
            <person name="Hildebrand F."/>
            <person name="Pallen M.J."/>
        </authorList>
    </citation>
    <scope>NUCLEOTIDE SEQUENCE [LARGE SCALE GENOMIC DNA]</scope>
    <source>
        <strain evidence="1 2">Sa3CUA2</strain>
    </source>
</reference>
<evidence type="ECO:0008006" key="3">
    <source>
        <dbReference type="Google" id="ProtNLM"/>
    </source>
</evidence>
<evidence type="ECO:0000313" key="2">
    <source>
        <dbReference type="Proteomes" id="UP000604241"/>
    </source>
</evidence>
<sequence length="172" mass="18071">MNERLGDDPRWANLRADLTRTLLDSTAAAAAAHGLFVALALGSGDGPPLPASVSVHRLPGQRVDARGRALLADLARTDAEPGQDLDLGETPHGVVLRRVRARAANPDEGAPDALPSLVVDYWVEPTGSPDLVHLAFATPLPAARDAFLELFDAITRSVRVAGGPPGTPRSDR</sequence>
<proteinExistence type="predicted"/>
<protein>
    <recommendedName>
        <fullName evidence="3">Condensation domain-containing protein</fullName>
    </recommendedName>
</protein>
<dbReference type="EMBL" id="JACSQV010000021">
    <property type="protein sequence ID" value="MBD7920130.1"/>
    <property type="molecule type" value="Genomic_DNA"/>
</dbReference>
<gene>
    <name evidence="1" type="ORF">H9657_17800</name>
</gene>
<keyword evidence="2" id="KW-1185">Reference proteome</keyword>
<dbReference type="Proteomes" id="UP000604241">
    <property type="component" value="Unassembled WGS sequence"/>
</dbReference>
<accession>A0ABR8QI79</accession>
<name>A0ABR8QI79_9CELL</name>
<organism evidence="1 2">
    <name type="scientific">Cellulomonas avistercoris</name>
    <dbReference type="NCBI Taxonomy" id="2762242"/>
    <lineage>
        <taxon>Bacteria</taxon>
        <taxon>Bacillati</taxon>
        <taxon>Actinomycetota</taxon>
        <taxon>Actinomycetes</taxon>
        <taxon>Micrococcales</taxon>
        <taxon>Cellulomonadaceae</taxon>
        <taxon>Cellulomonas</taxon>
    </lineage>
</organism>
<comment type="caution">
    <text evidence="1">The sequence shown here is derived from an EMBL/GenBank/DDBJ whole genome shotgun (WGS) entry which is preliminary data.</text>
</comment>